<dbReference type="AlphaFoldDB" id="A0A7J7VC23"/>
<organism evidence="1 2">
    <name type="scientific">Pipistrellus kuhlii</name>
    <name type="common">Kuhl's pipistrelle</name>
    <dbReference type="NCBI Taxonomy" id="59472"/>
    <lineage>
        <taxon>Eukaryota</taxon>
        <taxon>Metazoa</taxon>
        <taxon>Chordata</taxon>
        <taxon>Craniata</taxon>
        <taxon>Vertebrata</taxon>
        <taxon>Euteleostomi</taxon>
        <taxon>Mammalia</taxon>
        <taxon>Eutheria</taxon>
        <taxon>Laurasiatheria</taxon>
        <taxon>Chiroptera</taxon>
        <taxon>Yangochiroptera</taxon>
        <taxon>Vespertilionidae</taxon>
        <taxon>Pipistrellus</taxon>
    </lineage>
</organism>
<reference evidence="1 2" key="1">
    <citation type="journal article" date="2020" name="Nature">
        <title>Six reference-quality genomes reveal evolution of bat adaptations.</title>
        <authorList>
            <person name="Jebb D."/>
            <person name="Huang Z."/>
            <person name="Pippel M."/>
            <person name="Hughes G.M."/>
            <person name="Lavrichenko K."/>
            <person name="Devanna P."/>
            <person name="Winkler S."/>
            <person name="Jermiin L.S."/>
            <person name="Skirmuntt E.C."/>
            <person name="Katzourakis A."/>
            <person name="Burkitt-Gray L."/>
            <person name="Ray D.A."/>
            <person name="Sullivan K.A.M."/>
            <person name="Roscito J.G."/>
            <person name="Kirilenko B.M."/>
            <person name="Davalos L.M."/>
            <person name="Corthals A.P."/>
            <person name="Power M.L."/>
            <person name="Jones G."/>
            <person name="Ransome R.D."/>
            <person name="Dechmann D.K.N."/>
            <person name="Locatelli A.G."/>
            <person name="Puechmaille S.J."/>
            <person name="Fedrigo O."/>
            <person name="Jarvis E.D."/>
            <person name="Hiller M."/>
            <person name="Vernes S.C."/>
            <person name="Myers E.W."/>
            <person name="Teeling E.C."/>
        </authorList>
    </citation>
    <scope>NUCLEOTIDE SEQUENCE [LARGE SCALE GENOMIC DNA]</scope>
    <source>
        <strain evidence="1">MPipKuh1</strain>
        <tissue evidence="1">Flight muscle</tissue>
    </source>
</reference>
<accession>A0A7J7VC23</accession>
<comment type="caution">
    <text evidence="1">The sequence shown here is derived from an EMBL/GenBank/DDBJ whole genome shotgun (WGS) entry which is preliminary data.</text>
</comment>
<keyword evidence="2" id="KW-1185">Reference proteome</keyword>
<evidence type="ECO:0000313" key="1">
    <source>
        <dbReference type="EMBL" id="KAF6322526.1"/>
    </source>
</evidence>
<dbReference type="Proteomes" id="UP000558488">
    <property type="component" value="Unassembled WGS sequence"/>
</dbReference>
<proteinExistence type="predicted"/>
<dbReference type="EMBL" id="JACAGB010000015">
    <property type="protein sequence ID" value="KAF6322526.1"/>
    <property type="molecule type" value="Genomic_DNA"/>
</dbReference>
<evidence type="ECO:0000313" key="2">
    <source>
        <dbReference type="Proteomes" id="UP000558488"/>
    </source>
</evidence>
<gene>
    <name evidence="1" type="ORF">mPipKuh1_008524</name>
</gene>
<sequence length="123" mass="14155">MNRKQTNQKHHSWAGKYGIQPSLVYLKNAILQYDPLTRLSANQSVHKNEAESKHRKAKRSCKTNMCTEMVFQHAIILAFLYQANFKIWITFPQEPVSQSFVHLFDSRSGHTPGLQARSPMQGV</sequence>
<name>A0A7J7VC23_PIPKU</name>
<protein>
    <submittedName>
        <fullName evidence="1">Uncharacterized protein</fullName>
    </submittedName>
</protein>